<feature type="compositionally biased region" description="Polar residues" evidence="1">
    <location>
        <begin position="15"/>
        <end position="31"/>
    </location>
</feature>
<keyword evidence="3" id="KW-1185">Reference proteome</keyword>
<dbReference type="EMBL" id="JBEAFC010000001">
    <property type="protein sequence ID" value="KAL1568893.1"/>
    <property type="molecule type" value="Genomic_DNA"/>
</dbReference>
<dbReference type="AlphaFoldDB" id="A0ABD1IM06"/>
<proteinExistence type="predicted"/>
<dbReference type="Proteomes" id="UP001567538">
    <property type="component" value="Unassembled WGS sequence"/>
</dbReference>
<reference evidence="2 3" key="1">
    <citation type="submission" date="2024-06" db="EMBL/GenBank/DDBJ databases">
        <title>A chromosome level genome sequence of Diviner's sage (Salvia divinorum).</title>
        <authorList>
            <person name="Ford S.A."/>
            <person name="Ro D.-K."/>
            <person name="Ness R.W."/>
            <person name="Phillips M.A."/>
        </authorList>
    </citation>
    <scope>NUCLEOTIDE SEQUENCE [LARGE SCALE GENOMIC DNA]</scope>
    <source>
        <strain evidence="2">SAF-2024a</strain>
        <tissue evidence="2">Leaf</tissue>
    </source>
</reference>
<gene>
    <name evidence="2" type="ORF">AAHA92_00443</name>
</gene>
<organism evidence="2 3">
    <name type="scientific">Salvia divinorum</name>
    <name type="common">Maria pastora</name>
    <name type="synonym">Diviner's sage</name>
    <dbReference type="NCBI Taxonomy" id="28513"/>
    <lineage>
        <taxon>Eukaryota</taxon>
        <taxon>Viridiplantae</taxon>
        <taxon>Streptophyta</taxon>
        <taxon>Embryophyta</taxon>
        <taxon>Tracheophyta</taxon>
        <taxon>Spermatophyta</taxon>
        <taxon>Magnoliopsida</taxon>
        <taxon>eudicotyledons</taxon>
        <taxon>Gunneridae</taxon>
        <taxon>Pentapetalae</taxon>
        <taxon>asterids</taxon>
        <taxon>lamiids</taxon>
        <taxon>Lamiales</taxon>
        <taxon>Lamiaceae</taxon>
        <taxon>Nepetoideae</taxon>
        <taxon>Mentheae</taxon>
        <taxon>Salviinae</taxon>
        <taxon>Salvia</taxon>
        <taxon>Salvia subgen. Calosphace</taxon>
    </lineage>
</organism>
<protein>
    <submittedName>
        <fullName evidence="2">Uncharacterized protein</fullName>
    </submittedName>
</protein>
<accession>A0ABD1IM06</accession>
<feature type="region of interest" description="Disordered" evidence="1">
    <location>
        <begin position="69"/>
        <end position="105"/>
    </location>
</feature>
<feature type="compositionally biased region" description="Polar residues" evidence="1">
    <location>
        <begin position="87"/>
        <end position="101"/>
    </location>
</feature>
<comment type="caution">
    <text evidence="2">The sequence shown here is derived from an EMBL/GenBank/DDBJ whole genome shotgun (WGS) entry which is preliminary data.</text>
</comment>
<evidence type="ECO:0000313" key="3">
    <source>
        <dbReference type="Proteomes" id="UP001567538"/>
    </source>
</evidence>
<name>A0ABD1IM06_SALDI</name>
<feature type="region of interest" description="Disordered" evidence="1">
    <location>
        <begin position="1"/>
        <end position="31"/>
    </location>
</feature>
<evidence type="ECO:0000256" key="1">
    <source>
        <dbReference type="SAM" id="MobiDB-lite"/>
    </source>
</evidence>
<evidence type="ECO:0000313" key="2">
    <source>
        <dbReference type="EMBL" id="KAL1568893.1"/>
    </source>
</evidence>
<sequence length="203" mass="22407">MDYNRAYVPPGKNFSPPNGNTETGRRSMGSNLQGRWQCKVHAWKVVASMGAMEGNIWVNDYHINFDKFTPDENTTPHPTQDPLDDNGSGQSGRAGSTQKTTGVKRKADAADAGLMEFLGSLHAETNARLEVLSSRIGYEFDLGKARQGVFDKLGKLPDLTLQKFQLCNILGDKSQCLEVFLGIPDDAKQLYALWLIEQSNRAA</sequence>